<feature type="compositionally biased region" description="Basic and acidic residues" evidence="4">
    <location>
        <begin position="605"/>
        <end position="630"/>
    </location>
</feature>
<dbReference type="SUPFAM" id="SSF56112">
    <property type="entry name" value="Protein kinase-like (PK-like)"/>
    <property type="match status" value="1"/>
</dbReference>
<evidence type="ECO:0000256" key="3">
    <source>
        <dbReference type="PROSITE-ProRule" id="PRU00880"/>
    </source>
</evidence>
<dbReference type="GO" id="GO:0016303">
    <property type="term" value="F:1-phosphatidylinositol-3-kinase activity"/>
    <property type="evidence" value="ECO:0007669"/>
    <property type="project" value="TreeGrafter"/>
</dbReference>
<dbReference type="InterPro" id="IPR011009">
    <property type="entry name" value="Kinase-like_dom_sf"/>
</dbReference>
<evidence type="ECO:0000256" key="1">
    <source>
        <dbReference type="ARBA" id="ARBA00022679"/>
    </source>
</evidence>
<dbReference type="InterPro" id="IPR042236">
    <property type="entry name" value="PI3K_accessory_sf"/>
</dbReference>
<dbReference type="InterPro" id="IPR018936">
    <property type="entry name" value="PI3/4_kinase_CS"/>
</dbReference>
<dbReference type="Gene3D" id="1.25.40.70">
    <property type="entry name" value="Phosphatidylinositol 3-kinase, accessory domain (PIK)"/>
    <property type="match status" value="1"/>
</dbReference>
<dbReference type="CDD" id="cd00896">
    <property type="entry name" value="PI3Kc_III"/>
    <property type="match status" value="1"/>
</dbReference>
<organism evidence="8 9">
    <name type="scientific">Chrysophaeum taylorii</name>
    <dbReference type="NCBI Taxonomy" id="2483200"/>
    <lineage>
        <taxon>Eukaryota</taxon>
        <taxon>Sar</taxon>
        <taxon>Stramenopiles</taxon>
        <taxon>Ochrophyta</taxon>
        <taxon>Pelagophyceae</taxon>
        <taxon>Pelagomonadales</taxon>
        <taxon>Pelagomonadaceae</taxon>
        <taxon>Chrysophaeum</taxon>
    </lineage>
</organism>
<dbReference type="PROSITE" id="PS51547">
    <property type="entry name" value="C2_PI3K"/>
    <property type="match status" value="1"/>
</dbReference>
<dbReference type="PANTHER" id="PTHR10048">
    <property type="entry name" value="PHOSPHATIDYLINOSITOL KINASE"/>
    <property type="match status" value="1"/>
</dbReference>
<evidence type="ECO:0000259" key="6">
    <source>
        <dbReference type="PROSITE" id="PS51545"/>
    </source>
</evidence>
<feature type="region of interest" description="Disordered" evidence="4">
    <location>
        <begin position="326"/>
        <end position="354"/>
    </location>
</feature>
<feature type="compositionally biased region" description="Basic residues" evidence="4">
    <location>
        <begin position="833"/>
        <end position="845"/>
    </location>
</feature>
<dbReference type="InterPro" id="IPR035892">
    <property type="entry name" value="C2_domain_sf"/>
</dbReference>
<feature type="domain" description="C2 PI3K-type" evidence="7">
    <location>
        <begin position="37"/>
        <end position="186"/>
    </location>
</feature>
<protein>
    <recommendedName>
        <fullName evidence="10">Phosphatidylinositol 3-kinase</fullName>
    </recommendedName>
</protein>
<dbReference type="SUPFAM" id="SSF48371">
    <property type="entry name" value="ARM repeat"/>
    <property type="match status" value="1"/>
</dbReference>
<feature type="compositionally biased region" description="Low complexity" evidence="4">
    <location>
        <begin position="815"/>
        <end position="824"/>
    </location>
</feature>
<evidence type="ECO:0008006" key="10">
    <source>
        <dbReference type="Google" id="ProtNLM"/>
    </source>
</evidence>
<evidence type="ECO:0000259" key="5">
    <source>
        <dbReference type="PROSITE" id="PS50290"/>
    </source>
</evidence>
<proteinExistence type="inferred from homology"/>
<accession>A0AAD7UP82</accession>
<feature type="compositionally biased region" description="Low complexity" evidence="4">
    <location>
        <begin position="888"/>
        <end position="899"/>
    </location>
</feature>
<feature type="region of interest" description="Disordered" evidence="4">
    <location>
        <begin position="585"/>
        <end position="651"/>
    </location>
</feature>
<dbReference type="InterPro" id="IPR015433">
    <property type="entry name" value="PI3/4_kinase"/>
</dbReference>
<dbReference type="Gene3D" id="1.10.1070.11">
    <property type="entry name" value="Phosphatidylinositol 3-/4-kinase, catalytic domain"/>
    <property type="match status" value="1"/>
</dbReference>
<reference evidence="8" key="1">
    <citation type="submission" date="2023-01" db="EMBL/GenBank/DDBJ databases">
        <title>Metagenome sequencing of chrysophaentin producing Chrysophaeum taylorii.</title>
        <authorList>
            <person name="Davison J."/>
            <person name="Bewley C."/>
        </authorList>
    </citation>
    <scope>NUCLEOTIDE SEQUENCE</scope>
    <source>
        <strain evidence="8">NIES-1699</strain>
    </source>
</reference>
<dbReference type="InterPro" id="IPR057756">
    <property type="entry name" value="PI3-kinase_type3/VPS34_cat"/>
</dbReference>
<name>A0AAD7UP82_9STRA</name>
<dbReference type="Proteomes" id="UP001230188">
    <property type="component" value="Unassembled WGS sequence"/>
</dbReference>
<keyword evidence="2" id="KW-0418">Kinase</keyword>
<dbReference type="EMBL" id="JAQMWT010000005">
    <property type="protein sequence ID" value="KAJ8614505.1"/>
    <property type="molecule type" value="Genomic_DNA"/>
</dbReference>
<dbReference type="InterPro" id="IPR001263">
    <property type="entry name" value="PI3K_accessory_dom"/>
</dbReference>
<dbReference type="GO" id="GO:0005777">
    <property type="term" value="C:peroxisome"/>
    <property type="evidence" value="ECO:0007669"/>
    <property type="project" value="TreeGrafter"/>
</dbReference>
<dbReference type="GO" id="GO:0006897">
    <property type="term" value="P:endocytosis"/>
    <property type="evidence" value="ECO:0007669"/>
    <property type="project" value="TreeGrafter"/>
</dbReference>
<dbReference type="PROSITE" id="PS51545">
    <property type="entry name" value="PIK_HELICAL"/>
    <property type="match status" value="1"/>
</dbReference>
<dbReference type="GO" id="GO:0048015">
    <property type="term" value="P:phosphatidylinositol-mediated signaling"/>
    <property type="evidence" value="ECO:0007669"/>
    <property type="project" value="TreeGrafter"/>
</dbReference>
<evidence type="ECO:0000313" key="8">
    <source>
        <dbReference type="EMBL" id="KAJ8614505.1"/>
    </source>
</evidence>
<dbReference type="Gene3D" id="3.30.1010.10">
    <property type="entry name" value="Phosphatidylinositol 3-kinase Catalytic Subunit, Chain A, domain 4"/>
    <property type="match status" value="1"/>
</dbReference>
<dbReference type="Gene3D" id="2.60.40.150">
    <property type="entry name" value="C2 domain"/>
    <property type="match status" value="1"/>
</dbReference>
<evidence type="ECO:0000256" key="4">
    <source>
        <dbReference type="SAM" id="MobiDB-lite"/>
    </source>
</evidence>
<sequence length="1172" mass="129639">MFKSFSFFPSHAGGVEMQCGVCEVELPIESIDPYGLFWDGSSERSVWYRGSSEEFHVRATMLCHGVPMHSVPVRTRAPSGFDERRCSVVWGELLRFPVKVRELTSDATLALSVVGEDGRVAASASLGLFDDKGVLKQGLVKLALRDERPGDDSRTREADAAASRAAALGGGRGAFVDELRGDLEYEWRFEATDYLFRADKLRQVLAAKSRLVAEAKRRADQQVAATERASRQQQNTPQQRQALAAAHQHRKEAASSVVAWLDELALARVNATRRVLGDRESWFKSAHTTRAERSMLSRAFLVLDLPTFDYPVLWEEKPYAGAPHVPAAAATTPDRRGATTALEPPRAHRARTSARALDARVAVKRGVSAPQLVFVPPEAAAAAAAAAAEDDARSERRPSASSGSKQQQQQQQQQEAFLEEMPLVYDYEDGVVTNPIEDKYRALARDATRALVDRDLKPNVDEARSLARVIASPSDELAPADRELVWKFRYTLKGNAKALPKFLLSVDWRVEAEVAQVRELLDDWRDRAPVDIADALKLLGPDKAFQHDVVRSFAVDALRSATDEELIAYLLQLVQALRYSESTRKPNLRTETASATTTSPGTATPRDRDLVVDPEDAVDRAKEDVSRPVLDEGGSTGSAGGAPLEDDDEDDSPLALFLSDRACSSLAVANFVWWYLKVGADDTTDEAASCAYRVFRARFAEDLSERAADTYDILRAQEQLVASVLSAQARARQEKGRKDHKQDRLRGLLADLRVPSLVSDRGVPIPLDPSVKVEGLHDPKTTCRMYRSAMYPALVAFERHPDLDARRAELPPKPTTTTTTTTPPASTSDFYRRPRLFSQRRRRRPPHDDIPATESTATPGNGGASTAAAKSFFLDTVGSLATAAFGTDADQSARDSTATDADDADANDQPLRPLAPYRVLVKNGDDIRQDQLILQFVLLMDLLLKRVNLDLKLTCFRALATGATSGLIEFVEDSHAISSILADHHNSIVDFLRVHNPDPSAPDGVSPEARDNFTKSCAGYCVITYLLGVGDRHLDNIMIRNNGCLFHIDFGFILGKDPKPYPPPFRLTKEMAEAMGYPDDPNYTQKFKTKCCQAFNCLRKHAPLLLNLMSLMKDAGIEHLSESSFLAFTDRFRLDLNNEDAERFFLSLIDTSLHAFVPVVLERFHKIAVWMK</sequence>
<dbReference type="GO" id="GO:0000045">
    <property type="term" value="P:autophagosome assembly"/>
    <property type="evidence" value="ECO:0007669"/>
    <property type="project" value="TreeGrafter"/>
</dbReference>
<dbReference type="InterPro" id="IPR036940">
    <property type="entry name" value="PI3/4_kinase_cat_sf"/>
</dbReference>
<comment type="caution">
    <text evidence="8">The sequence shown here is derived from an EMBL/GenBank/DDBJ whole genome shotgun (WGS) entry which is preliminary data.</text>
</comment>
<gene>
    <name evidence="8" type="ORF">CTAYLR_000772</name>
</gene>
<feature type="compositionally biased region" description="Low complexity" evidence="4">
    <location>
        <begin position="590"/>
        <end position="604"/>
    </location>
</feature>
<dbReference type="Pfam" id="PF00613">
    <property type="entry name" value="PI3Ka"/>
    <property type="match status" value="1"/>
</dbReference>
<comment type="similarity">
    <text evidence="3">Belongs to the PI3/PI4-kinase family.</text>
</comment>
<dbReference type="SMART" id="SM00146">
    <property type="entry name" value="PI3Kc"/>
    <property type="match status" value="1"/>
</dbReference>
<feature type="region of interest" description="Disordered" evidence="4">
    <location>
        <begin position="805"/>
        <end position="864"/>
    </location>
</feature>
<dbReference type="InterPro" id="IPR002420">
    <property type="entry name" value="PI3K-type_C2_dom"/>
</dbReference>
<evidence type="ECO:0000259" key="7">
    <source>
        <dbReference type="PROSITE" id="PS51547"/>
    </source>
</evidence>
<dbReference type="SMART" id="SM00145">
    <property type="entry name" value="PI3Ka"/>
    <property type="match status" value="1"/>
</dbReference>
<feature type="region of interest" description="Disordered" evidence="4">
    <location>
        <begin position="385"/>
        <end position="414"/>
    </location>
</feature>
<feature type="region of interest" description="Disordered" evidence="4">
    <location>
        <begin position="888"/>
        <end position="910"/>
    </location>
</feature>
<dbReference type="PANTHER" id="PTHR10048:SF7">
    <property type="entry name" value="PHOSPHATIDYLINOSITOL 3-KINASE CATALYTIC SUBUNIT TYPE 3"/>
    <property type="match status" value="1"/>
</dbReference>
<dbReference type="GO" id="GO:0034272">
    <property type="term" value="C:phosphatidylinositol 3-kinase complex, class III, type II"/>
    <property type="evidence" value="ECO:0007669"/>
    <property type="project" value="TreeGrafter"/>
</dbReference>
<keyword evidence="1" id="KW-0808">Transferase</keyword>
<dbReference type="GO" id="GO:0000407">
    <property type="term" value="C:phagophore assembly site"/>
    <property type="evidence" value="ECO:0007669"/>
    <property type="project" value="TreeGrafter"/>
</dbReference>
<dbReference type="InterPro" id="IPR016024">
    <property type="entry name" value="ARM-type_fold"/>
</dbReference>
<dbReference type="AlphaFoldDB" id="A0AAD7UP82"/>
<dbReference type="Pfam" id="PF00454">
    <property type="entry name" value="PI3_PI4_kinase"/>
    <property type="match status" value="1"/>
</dbReference>
<dbReference type="GO" id="GO:0034271">
    <property type="term" value="C:phosphatidylinositol 3-kinase complex, class III, type I"/>
    <property type="evidence" value="ECO:0007669"/>
    <property type="project" value="TreeGrafter"/>
</dbReference>
<dbReference type="InterPro" id="IPR000403">
    <property type="entry name" value="PI3/4_kinase_cat_dom"/>
</dbReference>
<feature type="domain" description="PIK helical" evidence="6">
    <location>
        <begin position="451"/>
        <end position="702"/>
    </location>
</feature>
<dbReference type="SUPFAM" id="SSF49562">
    <property type="entry name" value="C2 domain (Calcium/lipid-binding domain, CaLB)"/>
    <property type="match status" value="1"/>
</dbReference>
<dbReference type="PROSITE" id="PS50290">
    <property type="entry name" value="PI3_4_KINASE_3"/>
    <property type="match status" value="1"/>
</dbReference>
<feature type="domain" description="PI3K/PI4K catalytic" evidence="5">
    <location>
        <begin position="888"/>
        <end position="1157"/>
    </location>
</feature>
<dbReference type="PROSITE" id="PS00915">
    <property type="entry name" value="PI3_4_KINASE_1"/>
    <property type="match status" value="1"/>
</dbReference>
<evidence type="ECO:0000256" key="2">
    <source>
        <dbReference type="ARBA" id="ARBA00022777"/>
    </source>
</evidence>
<dbReference type="PROSITE" id="PS00916">
    <property type="entry name" value="PI3_4_KINASE_2"/>
    <property type="match status" value="1"/>
</dbReference>
<evidence type="ECO:0000313" key="9">
    <source>
        <dbReference type="Proteomes" id="UP001230188"/>
    </source>
</evidence>
<keyword evidence="9" id="KW-1185">Reference proteome</keyword>
<dbReference type="GO" id="GO:0005768">
    <property type="term" value="C:endosome"/>
    <property type="evidence" value="ECO:0007669"/>
    <property type="project" value="TreeGrafter"/>
</dbReference>
<dbReference type="Pfam" id="PF00792">
    <property type="entry name" value="PI3K_C2"/>
    <property type="match status" value="1"/>
</dbReference>